<dbReference type="RefSeq" id="WP_089830739.1">
    <property type="nucleotide sequence ID" value="NZ_FNBN01000002.1"/>
</dbReference>
<evidence type="ECO:0000313" key="4">
    <source>
        <dbReference type="Proteomes" id="UP000199045"/>
    </source>
</evidence>
<dbReference type="InterPro" id="IPR012336">
    <property type="entry name" value="Thioredoxin-like_fold"/>
</dbReference>
<dbReference type="Gene3D" id="3.40.30.10">
    <property type="entry name" value="Glutaredoxin"/>
    <property type="match status" value="1"/>
</dbReference>
<sequence>MKRYLGILLMGVVLTNCGIKETIPDISLQMPDSTSYFNIARIPKGKPLLLIYYQPYCEACRAEWKDIAANMEKLKDVQFCLITDHPYNDMMAFYKNYNLEQYPNVMVGRDSGHVFMRRYKPNATPYNVFFDKGKRYRGGGTTVLNFHQLDSLINKL</sequence>
<evidence type="ECO:0000313" key="3">
    <source>
        <dbReference type="EMBL" id="SDF60512.1"/>
    </source>
</evidence>
<feature type="domain" description="Thioredoxin" evidence="2">
    <location>
        <begin position="17"/>
        <end position="156"/>
    </location>
</feature>
<dbReference type="OrthoDB" id="662072at2"/>
<dbReference type="InterPro" id="IPR013766">
    <property type="entry name" value="Thioredoxin_domain"/>
</dbReference>
<accession>A0A1G7MFC0</accession>
<dbReference type="PROSITE" id="PS00194">
    <property type="entry name" value="THIOREDOXIN_1"/>
    <property type="match status" value="1"/>
</dbReference>
<dbReference type="PROSITE" id="PS51352">
    <property type="entry name" value="THIOREDOXIN_2"/>
    <property type="match status" value="1"/>
</dbReference>
<dbReference type="AlphaFoldDB" id="A0A1G7MFC0"/>
<protein>
    <submittedName>
        <fullName evidence="3">Thiol-disulfide isomerase or thioredoxin</fullName>
    </submittedName>
</protein>
<evidence type="ECO:0000259" key="2">
    <source>
        <dbReference type="PROSITE" id="PS51352"/>
    </source>
</evidence>
<reference evidence="4" key="1">
    <citation type="submission" date="2016-10" db="EMBL/GenBank/DDBJ databases">
        <authorList>
            <person name="Varghese N."/>
            <person name="Submissions S."/>
        </authorList>
    </citation>
    <scope>NUCLEOTIDE SEQUENCE [LARGE SCALE GENOMIC DNA]</scope>
    <source>
        <strain evidence="4">DSM 527</strain>
    </source>
</reference>
<proteinExistence type="predicted"/>
<keyword evidence="1" id="KW-0676">Redox-active center</keyword>
<dbReference type="InterPro" id="IPR036249">
    <property type="entry name" value="Thioredoxin-like_sf"/>
</dbReference>
<dbReference type="InterPro" id="IPR017937">
    <property type="entry name" value="Thioredoxin_CS"/>
</dbReference>
<evidence type="ECO:0000256" key="1">
    <source>
        <dbReference type="ARBA" id="ARBA00023284"/>
    </source>
</evidence>
<gene>
    <name evidence="3" type="ORF">SAMN04488121_102406</name>
</gene>
<dbReference type="GO" id="GO:0016853">
    <property type="term" value="F:isomerase activity"/>
    <property type="evidence" value="ECO:0007669"/>
    <property type="project" value="UniProtKB-KW"/>
</dbReference>
<dbReference type="Pfam" id="PF13098">
    <property type="entry name" value="Thioredoxin_2"/>
    <property type="match status" value="1"/>
</dbReference>
<dbReference type="EMBL" id="FNBN01000002">
    <property type="protein sequence ID" value="SDF60512.1"/>
    <property type="molecule type" value="Genomic_DNA"/>
</dbReference>
<dbReference type="SUPFAM" id="SSF52833">
    <property type="entry name" value="Thioredoxin-like"/>
    <property type="match status" value="1"/>
</dbReference>
<name>A0A1G7MFC0_CHIFI</name>
<keyword evidence="3" id="KW-0413">Isomerase</keyword>
<organism evidence="3 4">
    <name type="scientific">Chitinophaga filiformis</name>
    <name type="common">Myxococcus filiformis</name>
    <name type="synonym">Flexibacter filiformis</name>
    <dbReference type="NCBI Taxonomy" id="104663"/>
    <lineage>
        <taxon>Bacteria</taxon>
        <taxon>Pseudomonadati</taxon>
        <taxon>Bacteroidota</taxon>
        <taxon>Chitinophagia</taxon>
        <taxon>Chitinophagales</taxon>
        <taxon>Chitinophagaceae</taxon>
        <taxon>Chitinophaga</taxon>
    </lineage>
</organism>
<dbReference type="Proteomes" id="UP000199045">
    <property type="component" value="Unassembled WGS sequence"/>
</dbReference>